<feature type="non-terminal residue" evidence="5">
    <location>
        <position position="1"/>
    </location>
</feature>
<dbReference type="FunFam" id="2.60.40.10:FF:000604">
    <property type="entry name" value="immunoglobulin superfamily member 3"/>
    <property type="match status" value="1"/>
</dbReference>
<sequence>RDFSIQVTTERRAYTAGEPLELRCTIDAQNVPERFFSVSWVFSSSPVAVIGPSAVPLLGPNYVEREATGLLTVRKESPSVHLLKLQRLLPEDSGKYICRVTEREKTLTGDFIDRSKRSRNVQITVTPLSEYHGSLSALCF</sequence>
<evidence type="ECO:0000256" key="1">
    <source>
        <dbReference type="ARBA" id="ARBA00022729"/>
    </source>
</evidence>
<keyword evidence="3" id="KW-0393">Immunoglobulin domain</keyword>
<dbReference type="InterPro" id="IPR051102">
    <property type="entry name" value="IgSF_V-set/TM_domain"/>
</dbReference>
<dbReference type="InterPro" id="IPR003599">
    <property type="entry name" value="Ig_sub"/>
</dbReference>
<evidence type="ECO:0000256" key="3">
    <source>
        <dbReference type="ARBA" id="ARBA00023319"/>
    </source>
</evidence>
<dbReference type="Proteomes" id="UP001529510">
    <property type="component" value="Unassembled WGS sequence"/>
</dbReference>
<dbReference type="EMBL" id="JAMKFB020000009">
    <property type="protein sequence ID" value="KAL0184086.1"/>
    <property type="molecule type" value="Genomic_DNA"/>
</dbReference>
<comment type="caution">
    <text evidence="5">The sequence shown here is derived from an EMBL/GenBank/DDBJ whole genome shotgun (WGS) entry which is preliminary data.</text>
</comment>
<accession>A0ABD0QDU3</accession>
<dbReference type="Gene3D" id="2.60.40.10">
    <property type="entry name" value="Immunoglobulins"/>
    <property type="match status" value="1"/>
</dbReference>
<keyword evidence="1" id="KW-0732">Signal</keyword>
<dbReference type="SUPFAM" id="SSF48726">
    <property type="entry name" value="Immunoglobulin"/>
    <property type="match status" value="1"/>
</dbReference>
<feature type="domain" description="Ig-like" evidence="4">
    <location>
        <begin position="17"/>
        <end position="108"/>
    </location>
</feature>
<reference evidence="5 6" key="1">
    <citation type="submission" date="2024-05" db="EMBL/GenBank/DDBJ databases">
        <title>Genome sequencing and assembly of Indian major carp, Cirrhinus mrigala (Hamilton, 1822).</title>
        <authorList>
            <person name="Mohindra V."/>
            <person name="Chowdhury L.M."/>
            <person name="Lal K."/>
            <person name="Jena J.K."/>
        </authorList>
    </citation>
    <scope>NUCLEOTIDE SEQUENCE [LARGE SCALE GENOMIC DNA]</scope>
    <source>
        <strain evidence="5">CM1030</strain>
        <tissue evidence="5">Blood</tissue>
    </source>
</reference>
<evidence type="ECO:0000256" key="2">
    <source>
        <dbReference type="ARBA" id="ARBA00023157"/>
    </source>
</evidence>
<dbReference type="InterPro" id="IPR013783">
    <property type="entry name" value="Ig-like_fold"/>
</dbReference>
<gene>
    <name evidence="5" type="ORF">M9458_019782</name>
</gene>
<organism evidence="5 6">
    <name type="scientific">Cirrhinus mrigala</name>
    <name type="common">Mrigala</name>
    <dbReference type="NCBI Taxonomy" id="683832"/>
    <lineage>
        <taxon>Eukaryota</taxon>
        <taxon>Metazoa</taxon>
        <taxon>Chordata</taxon>
        <taxon>Craniata</taxon>
        <taxon>Vertebrata</taxon>
        <taxon>Euteleostomi</taxon>
        <taxon>Actinopterygii</taxon>
        <taxon>Neopterygii</taxon>
        <taxon>Teleostei</taxon>
        <taxon>Ostariophysi</taxon>
        <taxon>Cypriniformes</taxon>
        <taxon>Cyprinidae</taxon>
        <taxon>Labeoninae</taxon>
        <taxon>Labeonini</taxon>
        <taxon>Cirrhinus</taxon>
    </lineage>
</organism>
<dbReference type="PANTHER" id="PTHR12207">
    <property type="entry name" value="V-SET AND TRANSMEMBRANE DOMAIN-CONTAINING PROTEIN"/>
    <property type="match status" value="1"/>
</dbReference>
<keyword evidence="2" id="KW-1015">Disulfide bond</keyword>
<dbReference type="PROSITE" id="PS50835">
    <property type="entry name" value="IG_LIKE"/>
    <property type="match status" value="1"/>
</dbReference>
<evidence type="ECO:0000313" key="5">
    <source>
        <dbReference type="EMBL" id="KAL0184086.1"/>
    </source>
</evidence>
<dbReference type="InterPro" id="IPR007110">
    <property type="entry name" value="Ig-like_dom"/>
</dbReference>
<dbReference type="SMART" id="SM00409">
    <property type="entry name" value="IG"/>
    <property type="match status" value="1"/>
</dbReference>
<dbReference type="AlphaFoldDB" id="A0ABD0QDU3"/>
<name>A0ABD0QDU3_CIRMR</name>
<proteinExistence type="predicted"/>
<dbReference type="InterPro" id="IPR036179">
    <property type="entry name" value="Ig-like_dom_sf"/>
</dbReference>
<keyword evidence="6" id="KW-1185">Reference proteome</keyword>
<evidence type="ECO:0000313" key="6">
    <source>
        <dbReference type="Proteomes" id="UP001529510"/>
    </source>
</evidence>
<evidence type="ECO:0000259" key="4">
    <source>
        <dbReference type="PROSITE" id="PS50835"/>
    </source>
</evidence>
<protein>
    <recommendedName>
        <fullName evidence="4">Ig-like domain-containing protein</fullName>
    </recommendedName>
</protein>